<organism evidence="9 10">
    <name type="scientific">Acanthoscelides obtectus</name>
    <name type="common">Bean weevil</name>
    <name type="synonym">Bruchus obtectus</name>
    <dbReference type="NCBI Taxonomy" id="200917"/>
    <lineage>
        <taxon>Eukaryota</taxon>
        <taxon>Metazoa</taxon>
        <taxon>Ecdysozoa</taxon>
        <taxon>Arthropoda</taxon>
        <taxon>Hexapoda</taxon>
        <taxon>Insecta</taxon>
        <taxon>Pterygota</taxon>
        <taxon>Neoptera</taxon>
        <taxon>Endopterygota</taxon>
        <taxon>Coleoptera</taxon>
        <taxon>Polyphaga</taxon>
        <taxon>Cucujiformia</taxon>
        <taxon>Chrysomeloidea</taxon>
        <taxon>Chrysomelidae</taxon>
        <taxon>Bruchinae</taxon>
        <taxon>Bruchini</taxon>
        <taxon>Acanthoscelides</taxon>
    </lineage>
</organism>
<comment type="caution">
    <text evidence="9">The sequence shown here is derived from an EMBL/GenBank/DDBJ whole genome shotgun (WGS) entry which is preliminary data.</text>
</comment>
<comment type="similarity">
    <text evidence="3">Belongs to the HARBI1 family.</text>
</comment>
<evidence type="ECO:0000256" key="4">
    <source>
        <dbReference type="ARBA" id="ARBA00022722"/>
    </source>
</evidence>
<evidence type="ECO:0000256" key="1">
    <source>
        <dbReference type="ARBA" id="ARBA00001968"/>
    </source>
</evidence>
<dbReference type="OrthoDB" id="8189124at2759"/>
<evidence type="ECO:0000313" key="10">
    <source>
        <dbReference type="Proteomes" id="UP001152888"/>
    </source>
</evidence>
<keyword evidence="4" id="KW-0540">Nuclease</keyword>
<name>A0A9P0KN03_ACAOB</name>
<dbReference type="EMBL" id="CAKOFQ010006867">
    <property type="protein sequence ID" value="CAH1977931.1"/>
    <property type="molecule type" value="Genomic_DNA"/>
</dbReference>
<reference evidence="9" key="1">
    <citation type="submission" date="2022-03" db="EMBL/GenBank/DDBJ databases">
        <authorList>
            <person name="Sayadi A."/>
        </authorList>
    </citation>
    <scope>NUCLEOTIDE SEQUENCE</scope>
</reference>
<evidence type="ECO:0000256" key="7">
    <source>
        <dbReference type="ARBA" id="ARBA00023242"/>
    </source>
</evidence>
<dbReference type="InterPro" id="IPR027806">
    <property type="entry name" value="HARBI1_dom"/>
</dbReference>
<dbReference type="PANTHER" id="PTHR22930">
    <property type="match status" value="1"/>
</dbReference>
<keyword evidence="6" id="KW-0378">Hydrolase</keyword>
<dbReference type="Proteomes" id="UP001152888">
    <property type="component" value="Unassembled WGS sequence"/>
</dbReference>
<dbReference type="GO" id="GO:0046872">
    <property type="term" value="F:metal ion binding"/>
    <property type="evidence" value="ECO:0007669"/>
    <property type="project" value="UniProtKB-KW"/>
</dbReference>
<keyword evidence="5" id="KW-0479">Metal-binding</keyword>
<dbReference type="Pfam" id="PF13359">
    <property type="entry name" value="DDE_Tnp_4"/>
    <property type="match status" value="1"/>
</dbReference>
<evidence type="ECO:0000256" key="3">
    <source>
        <dbReference type="ARBA" id="ARBA00006958"/>
    </source>
</evidence>
<keyword evidence="10" id="KW-1185">Reference proteome</keyword>
<evidence type="ECO:0000313" key="9">
    <source>
        <dbReference type="EMBL" id="CAH1977931.1"/>
    </source>
</evidence>
<evidence type="ECO:0000256" key="2">
    <source>
        <dbReference type="ARBA" id="ARBA00004123"/>
    </source>
</evidence>
<evidence type="ECO:0000256" key="6">
    <source>
        <dbReference type="ARBA" id="ARBA00022801"/>
    </source>
</evidence>
<keyword evidence="7" id="KW-0539">Nucleus</keyword>
<dbReference type="GO" id="GO:0005634">
    <property type="term" value="C:nucleus"/>
    <property type="evidence" value="ECO:0007669"/>
    <property type="project" value="UniProtKB-SubCell"/>
</dbReference>
<feature type="domain" description="DDE Tnp4" evidence="8">
    <location>
        <begin position="130"/>
        <end position="255"/>
    </location>
</feature>
<comment type="subcellular location">
    <subcellularLocation>
        <location evidence="2">Nucleus</location>
    </subcellularLocation>
</comment>
<proteinExistence type="inferred from homology"/>
<sequence length="353" mass="40273">MNRFVEEIKVDPLNGFKNFTRISCEDFELLVNALSPHIAKQDTNYRKCVPVSIRLAITLRYLATGDSFASLMYLFKVSKELIARIVPETCKGLISVLKENIKMPKTAEEWMLIERQFEKHWNFPHCIGAMDGKHIVIQAPNNTGSDFFNYKGDFSIVLLALVDANYKFTYVDVGCKGRISDGSVFKNTGFYVNLEQGQLNLPQPTALPGRKTPIPYVIAVDDAFALDMNLMKPYPGQHDKRSKERIFNYRLSRARPPEKAQLITLTCCYLHNFLMTQKSSSQLYTSPGIFDTENRITHSAIDESWRRDAPMANLLPLRNIGRIPTGDAKDIREELANYFQTDIGMVPWQETLA</sequence>
<evidence type="ECO:0000256" key="5">
    <source>
        <dbReference type="ARBA" id="ARBA00022723"/>
    </source>
</evidence>
<protein>
    <recommendedName>
        <fullName evidence="8">DDE Tnp4 domain-containing protein</fullName>
    </recommendedName>
</protein>
<dbReference type="InterPro" id="IPR045249">
    <property type="entry name" value="HARBI1-like"/>
</dbReference>
<dbReference type="GO" id="GO:0016787">
    <property type="term" value="F:hydrolase activity"/>
    <property type="evidence" value="ECO:0007669"/>
    <property type="project" value="UniProtKB-KW"/>
</dbReference>
<comment type="cofactor">
    <cofactor evidence="1">
        <name>a divalent metal cation</name>
        <dbReference type="ChEBI" id="CHEBI:60240"/>
    </cofactor>
</comment>
<gene>
    <name evidence="9" type="ORF">ACAOBT_LOCUS12963</name>
</gene>
<dbReference type="GO" id="GO:0004518">
    <property type="term" value="F:nuclease activity"/>
    <property type="evidence" value="ECO:0007669"/>
    <property type="project" value="UniProtKB-KW"/>
</dbReference>
<evidence type="ECO:0000259" key="8">
    <source>
        <dbReference type="Pfam" id="PF13359"/>
    </source>
</evidence>
<accession>A0A9P0KN03</accession>
<dbReference type="AlphaFoldDB" id="A0A9P0KN03"/>
<dbReference type="PANTHER" id="PTHR22930:SF198">
    <property type="entry name" value="DDE TNP4 DOMAIN-CONTAINING PROTEIN"/>
    <property type="match status" value="1"/>
</dbReference>